<sequence length="93" mass="9881">MTTPVPSAAETGGYVVQLSAQKTPEEARASFRAMQSKYPSVLSDRQVLVKKKDLGAKGIYYGSQVGPFASRDSAIQLCESLKAAGGNCLVQKN</sequence>
<dbReference type="PROSITE" id="PS51724">
    <property type="entry name" value="SPOR"/>
    <property type="match status" value="1"/>
</dbReference>
<dbReference type="Pfam" id="PF05036">
    <property type="entry name" value="SPOR"/>
    <property type="match status" value="1"/>
</dbReference>
<keyword evidence="3" id="KW-1185">Reference proteome</keyword>
<evidence type="ECO:0000259" key="1">
    <source>
        <dbReference type="PROSITE" id="PS51724"/>
    </source>
</evidence>
<dbReference type="InterPro" id="IPR036680">
    <property type="entry name" value="SPOR-like_sf"/>
</dbReference>
<dbReference type="Gene3D" id="3.30.70.1070">
    <property type="entry name" value="Sporulation related repeat"/>
    <property type="match status" value="1"/>
</dbReference>
<accession>A0A327JQW6</accession>
<dbReference type="AlphaFoldDB" id="A0A327JQW6"/>
<organism evidence="2 3">
    <name type="scientific">Rhodoplanes elegans</name>
    <dbReference type="NCBI Taxonomy" id="29408"/>
    <lineage>
        <taxon>Bacteria</taxon>
        <taxon>Pseudomonadati</taxon>
        <taxon>Pseudomonadota</taxon>
        <taxon>Alphaproteobacteria</taxon>
        <taxon>Hyphomicrobiales</taxon>
        <taxon>Nitrobacteraceae</taxon>
        <taxon>Rhodoplanes</taxon>
    </lineage>
</organism>
<feature type="domain" description="SPOR" evidence="1">
    <location>
        <begin position="8"/>
        <end position="93"/>
    </location>
</feature>
<comment type="caution">
    <text evidence="2">The sequence shown here is derived from an EMBL/GenBank/DDBJ whole genome shotgun (WGS) entry which is preliminary data.</text>
</comment>
<reference evidence="2 3" key="1">
    <citation type="submission" date="2017-07" db="EMBL/GenBank/DDBJ databases">
        <title>Draft Genome Sequences of Select Purple Nonsulfur Bacteria.</title>
        <authorList>
            <person name="Lasarre B."/>
            <person name="Mckinlay J.B."/>
        </authorList>
    </citation>
    <scope>NUCLEOTIDE SEQUENCE [LARGE SCALE GENOMIC DNA]</scope>
    <source>
        <strain evidence="2 3">DSM 11907</strain>
    </source>
</reference>
<gene>
    <name evidence="2" type="ORF">CH338_29315</name>
</gene>
<proteinExistence type="predicted"/>
<evidence type="ECO:0000313" key="3">
    <source>
        <dbReference type="Proteomes" id="UP000248863"/>
    </source>
</evidence>
<dbReference type="InterPro" id="IPR007730">
    <property type="entry name" value="SPOR-like_dom"/>
</dbReference>
<dbReference type="GO" id="GO:0042834">
    <property type="term" value="F:peptidoglycan binding"/>
    <property type="evidence" value="ECO:0007669"/>
    <property type="project" value="InterPro"/>
</dbReference>
<name>A0A327JQW6_9BRAD</name>
<dbReference type="EMBL" id="NPEU01000754">
    <property type="protein sequence ID" value="RAI28451.1"/>
    <property type="molecule type" value="Genomic_DNA"/>
</dbReference>
<dbReference type="Proteomes" id="UP000248863">
    <property type="component" value="Unassembled WGS sequence"/>
</dbReference>
<protein>
    <recommendedName>
        <fullName evidence="1">SPOR domain-containing protein</fullName>
    </recommendedName>
</protein>
<evidence type="ECO:0000313" key="2">
    <source>
        <dbReference type="EMBL" id="RAI28451.1"/>
    </source>
</evidence>
<dbReference type="SUPFAM" id="SSF110997">
    <property type="entry name" value="Sporulation related repeat"/>
    <property type="match status" value="1"/>
</dbReference>